<dbReference type="SMART" id="SM00633">
    <property type="entry name" value="Glyco_10"/>
    <property type="match status" value="1"/>
</dbReference>
<comment type="similarity">
    <text evidence="2">Belongs to the glycosyl hydrolase 10 (cellulase F) family.</text>
</comment>
<evidence type="ECO:0000256" key="2">
    <source>
        <dbReference type="ARBA" id="ARBA00007495"/>
    </source>
</evidence>
<evidence type="ECO:0000313" key="11">
    <source>
        <dbReference type="EMBL" id="KKL99362.1"/>
    </source>
</evidence>
<dbReference type="SUPFAM" id="SSF51445">
    <property type="entry name" value="(Trans)glycosidases"/>
    <property type="match status" value="1"/>
</dbReference>
<dbReference type="InterPro" id="IPR001000">
    <property type="entry name" value="GH10_dom"/>
</dbReference>
<keyword evidence="8" id="KW-0326">Glycosidase</keyword>
<dbReference type="InterPro" id="IPR044846">
    <property type="entry name" value="GH10"/>
</dbReference>
<dbReference type="Gene3D" id="3.20.20.80">
    <property type="entry name" value="Glycosidases"/>
    <property type="match status" value="1"/>
</dbReference>
<dbReference type="Pfam" id="PF00331">
    <property type="entry name" value="Glyco_hydro_10"/>
    <property type="match status" value="1"/>
</dbReference>
<evidence type="ECO:0000256" key="3">
    <source>
        <dbReference type="ARBA" id="ARBA00012590"/>
    </source>
</evidence>
<comment type="catalytic activity">
    <reaction evidence="1">
        <text>Endohydrolysis of (1-&gt;4)-beta-D-xylosidic linkages in xylans.</text>
        <dbReference type="EC" id="3.2.1.8"/>
    </reaction>
</comment>
<dbReference type="EC" id="3.2.1.8" evidence="3"/>
<dbReference type="PROSITE" id="PS51760">
    <property type="entry name" value="GH10_2"/>
    <property type="match status" value="1"/>
</dbReference>
<dbReference type="InterPro" id="IPR017853">
    <property type="entry name" value="GH"/>
</dbReference>
<reference evidence="11" key="1">
    <citation type="journal article" date="2015" name="Nature">
        <title>Complex archaea that bridge the gap between prokaryotes and eukaryotes.</title>
        <authorList>
            <person name="Spang A."/>
            <person name="Saw J.H."/>
            <person name="Jorgensen S.L."/>
            <person name="Zaremba-Niedzwiedzka K."/>
            <person name="Martijn J."/>
            <person name="Lind A.E."/>
            <person name="van Eijk R."/>
            <person name="Schleper C."/>
            <person name="Guy L."/>
            <person name="Ettema T.J."/>
        </authorList>
    </citation>
    <scope>NUCLEOTIDE SEQUENCE</scope>
</reference>
<name>A0A0F9JK79_9ZZZZ</name>
<comment type="caution">
    <text evidence="11">The sequence shown here is derived from an EMBL/GenBank/DDBJ whole genome shotgun (WGS) entry which is preliminary data.</text>
</comment>
<dbReference type="EMBL" id="LAZR01017695">
    <property type="protein sequence ID" value="KKL99362.1"/>
    <property type="molecule type" value="Genomic_DNA"/>
</dbReference>
<evidence type="ECO:0000256" key="9">
    <source>
        <dbReference type="ARBA" id="ARBA00023326"/>
    </source>
</evidence>
<keyword evidence="9" id="KW-0624">Polysaccharide degradation</keyword>
<evidence type="ECO:0000256" key="5">
    <source>
        <dbReference type="ARBA" id="ARBA00022729"/>
    </source>
</evidence>
<keyword evidence="7" id="KW-0119">Carbohydrate metabolism</keyword>
<sequence length="480" mass="54709">VMEIVDSFCGIGPWADRDTLLPYSADDVLEQMDYFGISRALVHANIAADRGRAPAANTMVAEAAAGPRGAARRRPVTYVGRSADAPWRKSAAGRIEKHRMAGIVVKVVDAKGAAAGGAVVRVQQRRHAFGFGNIISPRTFMLRGSDGKTYRRIFAEHFNKATFEMGFRWQNWFRPARRGRLDEHKKQLDKLIRFCRSREIGIRGHYLAWAPLTRESYKPTDYGKHPKRLWPELSAHIDEMLAFDDGRLAEWDAINHIIGWRDTMATVTGSNEIYAKIIRHARSKTKTPLWVNEGAVLPGGRQLEAYEKVIRYLIESKASPDGIGFMAHFKDSTLRPIDELWAIYNRFAKLGLPLQLTEFDIDTRNERLQGDYLRDVMTITFSHPSFNAMVMWGFWEGRHWRPDAALWRKDWSIKPSGKMWKELVYKTWWTDRTGQTDATGTFAARGFLGKYRITVGEGQKRQVRDVTLARKGATVAVKLP</sequence>
<organism evidence="11">
    <name type="scientific">marine sediment metagenome</name>
    <dbReference type="NCBI Taxonomy" id="412755"/>
    <lineage>
        <taxon>unclassified sequences</taxon>
        <taxon>metagenomes</taxon>
        <taxon>ecological metagenomes</taxon>
    </lineage>
</organism>
<dbReference type="GO" id="GO:0045493">
    <property type="term" value="P:xylan catabolic process"/>
    <property type="evidence" value="ECO:0007669"/>
    <property type="project" value="UniProtKB-KW"/>
</dbReference>
<protein>
    <recommendedName>
        <fullName evidence="3">endo-1,4-beta-xylanase</fullName>
        <ecNumber evidence="3">3.2.1.8</ecNumber>
    </recommendedName>
</protein>
<keyword evidence="4" id="KW-0858">Xylan degradation</keyword>
<dbReference type="PANTHER" id="PTHR31490">
    <property type="entry name" value="GLYCOSYL HYDROLASE"/>
    <property type="match status" value="1"/>
</dbReference>
<keyword evidence="5" id="KW-0732">Signal</keyword>
<keyword evidence="6" id="KW-0378">Hydrolase</keyword>
<evidence type="ECO:0000256" key="7">
    <source>
        <dbReference type="ARBA" id="ARBA00023277"/>
    </source>
</evidence>
<proteinExistence type="inferred from homology"/>
<evidence type="ECO:0000259" key="10">
    <source>
        <dbReference type="PROSITE" id="PS51760"/>
    </source>
</evidence>
<feature type="non-terminal residue" evidence="11">
    <location>
        <position position="1"/>
    </location>
</feature>
<accession>A0A0F9JK79</accession>
<evidence type="ECO:0000256" key="6">
    <source>
        <dbReference type="ARBA" id="ARBA00022801"/>
    </source>
</evidence>
<dbReference type="GO" id="GO:0031176">
    <property type="term" value="F:endo-1,4-beta-xylanase activity"/>
    <property type="evidence" value="ECO:0007669"/>
    <property type="project" value="UniProtKB-EC"/>
</dbReference>
<evidence type="ECO:0000256" key="4">
    <source>
        <dbReference type="ARBA" id="ARBA00022651"/>
    </source>
</evidence>
<evidence type="ECO:0000256" key="1">
    <source>
        <dbReference type="ARBA" id="ARBA00000681"/>
    </source>
</evidence>
<evidence type="ECO:0000256" key="8">
    <source>
        <dbReference type="ARBA" id="ARBA00023295"/>
    </source>
</evidence>
<feature type="domain" description="GH10" evidence="10">
    <location>
        <begin position="136"/>
        <end position="423"/>
    </location>
</feature>
<dbReference type="AlphaFoldDB" id="A0A0F9JK79"/>
<gene>
    <name evidence="11" type="ORF">LCGC14_1815190</name>
</gene>
<dbReference type="PANTHER" id="PTHR31490:SF88">
    <property type="entry name" value="BETA-XYLANASE"/>
    <property type="match status" value="1"/>
</dbReference>